<dbReference type="EMBL" id="JAFIQS010000014">
    <property type="protein sequence ID" value="KAG5163721.1"/>
    <property type="molecule type" value="Genomic_DNA"/>
</dbReference>
<gene>
    <name evidence="2" type="ORF">JR316_011510</name>
</gene>
<proteinExistence type="predicted"/>
<comment type="caution">
    <text evidence="2">The sequence shown here is derived from an EMBL/GenBank/DDBJ whole genome shotgun (WGS) entry which is preliminary data.</text>
</comment>
<protein>
    <submittedName>
        <fullName evidence="2">Uncharacterized protein</fullName>
    </submittedName>
</protein>
<reference evidence="2" key="1">
    <citation type="submission" date="2021-02" db="EMBL/GenBank/DDBJ databases">
        <title>Psilocybe cubensis genome.</title>
        <authorList>
            <person name="Mckernan K.J."/>
            <person name="Crawford S."/>
            <person name="Trippe A."/>
            <person name="Kane L.T."/>
            <person name="Mclaughlin S."/>
        </authorList>
    </citation>
    <scope>NUCLEOTIDE SEQUENCE [LARGE SCALE GENOMIC DNA]</scope>
    <source>
        <strain evidence="2">MGC-MH-2018</strain>
    </source>
</reference>
<name>A0A8H7XM51_PSICU</name>
<feature type="region of interest" description="Disordered" evidence="1">
    <location>
        <begin position="155"/>
        <end position="196"/>
    </location>
</feature>
<organism evidence="2">
    <name type="scientific">Psilocybe cubensis</name>
    <name type="common">Psychedelic mushroom</name>
    <name type="synonym">Stropharia cubensis</name>
    <dbReference type="NCBI Taxonomy" id="181762"/>
    <lineage>
        <taxon>Eukaryota</taxon>
        <taxon>Fungi</taxon>
        <taxon>Dikarya</taxon>
        <taxon>Basidiomycota</taxon>
        <taxon>Agaricomycotina</taxon>
        <taxon>Agaricomycetes</taxon>
        <taxon>Agaricomycetidae</taxon>
        <taxon>Agaricales</taxon>
        <taxon>Agaricineae</taxon>
        <taxon>Strophariaceae</taxon>
        <taxon>Psilocybe</taxon>
    </lineage>
</organism>
<sequence length="298" mass="33234">MSGHTTEHTPEWDFVRDLDNPSNFTSTSIISLSENRARINECDDSWLAEQSSGPPGKITNDYDKFTFNENLDVPTFTPAAQKVLKALSSRLYNIAVHVVDNVIQTAQSDAIEYNRTVISANDLTFPEFDFRITNINADSIEASYKMHGYPCFGSSNGNPTQDTQASVNVEDSDKQSSAKSTIDRPTKDLPKSMTKKRTLPASFESVSSYSMYLPSGSKNEVSSSQKSSSLHWKSERKRQKLAYVQRSISNLLNSQAITQAHALDGHFDSIKSSFKFFLCPPGKRLELNFTSIVGFPEQ</sequence>
<evidence type="ECO:0000313" key="2">
    <source>
        <dbReference type="EMBL" id="KAG5163721.1"/>
    </source>
</evidence>
<dbReference type="AlphaFoldDB" id="A0A8H7XM51"/>
<feature type="compositionally biased region" description="Basic and acidic residues" evidence="1">
    <location>
        <begin position="171"/>
        <end position="190"/>
    </location>
</feature>
<feature type="compositionally biased region" description="Polar residues" evidence="1">
    <location>
        <begin position="155"/>
        <end position="170"/>
    </location>
</feature>
<evidence type="ECO:0000256" key="1">
    <source>
        <dbReference type="SAM" id="MobiDB-lite"/>
    </source>
</evidence>
<accession>A0A8H7XM51</accession>